<evidence type="ECO:0000256" key="5">
    <source>
        <dbReference type="ARBA" id="ARBA00023204"/>
    </source>
</evidence>
<dbReference type="AlphaFoldDB" id="A0A0P9DDL5"/>
<evidence type="ECO:0000313" key="9">
    <source>
        <dbReference type="EMBL" id="KPV50858.1"/>
    </source>
</evidence>
<evidence type="ECO:0000256" key="2">
    <source>
        <dbReference type="ARBA" id="ARBA00021310"/>
    </source>
</evidence>
<evidence type="ECO:0000313" key="10">
    <source>
        <dbReference type="Proteomes" id="UP000050509"/>
    </source>
</evidence>
<evidence type="ECO:0000256" key="6">
    <source>
        <dbReference type="ARBA" id="ARBA00033409"/>
    </source>
</evidence>
<dbReference type="InterPro" id="IPR037278">
    <property type="entry name" value="ARFGAP/RecO"/>
</dbReference>
<sequence length="265" mass="29553">MRERVYRTEAVIIRRSDFGEADRMLTLITPGGKRRVIAKGARKTTSRLAGHIELFTHATLLLAVGRTLDIVTQSAIMHSFDTLRADLGRISAAYYASELIDRLLEEEDENRPAFELLVGTLAALDSSRNVDLVLRAYELRLLGFLGYRPQLYHCANCQETLAEDTNRFSVAAGGALCPRCAPLDRGAITMSLSAFKLLRFLQAQPLEAIERLTISPATRTEAEQLLRGYIRRILERDLKSVAFLDEVGRTAPETPAITAHSSHKE</sequence>
<dbReference type="SUPFAM" id="SSF57863">
    <property type="entry name" value="ArfGap/RecO-like zinc finger"/>
    <property type="match status" value="1"/>
</dbReference>
<dbReference type="InterPro" id="IPR012340">
    <property type="entry name" value="NA-bd_OB-fold"/>
</dbReference>
<dbReference type="PANTHER" id="PTHR33991:SF1">
    <property type="entry name" value="DNA REPAIR PROTEIN RECO"/>
    <property type="match status" value="1"/>
</dbReference>
<keyword evidence="4 7" id="KW-0233">DNA recombination</keyword>
<evidence type="ECO:0000256" key="3">
    <source>
        <dbReference type="ARBA" id="ARBA00022763"/>
    </source>
</evidence>
<evidence type="ECO:0000256" key="4">
    <source>
        <dbReference type="ARBA" id="ARBA00023172"/>
    </source>
</evidence>
<comment type="function">
    <text evidence="7">Involved in DNA repair and RecF pathway recombination.</text>
</comment>
<evidence type="ECO:0000259" key="8">
    <source>
        <dbReference type="Pfam" id="PF11967"/>
    </source>
</evidence>
<keyword evidence="3 7" id="KW-0227">DNA damage</keyword>
<reference evidence="9 10" key="1">
    <citation type="submission" date="2015-09" db="EMBL/GenBank/DDBJ databases">
        <title>Draft genome sequence of Kouleothrix aurantiaca JCM 19913.</title>
        <authorList>
            <person name="Hemp J."/>
        </authorList>
    </citation>
    <scope>NUCLEOTIDE SEQUENCE [LARGE SCALE GENOMIC DNA]</scope>
    <source>
        <strain evidence="9 10">COM-B</strain>
    </source>
</reference>
<dbReference type="PANTHER" id="PTHR33991">
    <property type="entry name" value="DNA REPAIR PROTEIN RECO"/>
    <property type="match status" value="1"/>
</dbReference>
<dbReference type="HAMAP" id="MF_00201">
    <property type="entry name" value="RecO"/>
    <property type="match status" value="1"/>
</dbReference>
<protein>
    <recommendedName>
        <fullName evidence="2 7">DNA repair protein RecO</fullName>
    </recommendedName>
    <alternativeName>
        <fullName evidence="6 7">Recombination protein O</fullName>
    </alternativeName>
</protein>
<dbReference type="NCBIfam" id="TIGR00613">
    <property type="entry name" value="reco"/>
    <property type="match status" value="1"/>
</dbReference>
<proteinExistence type="inferred from homology"/>
<feature type="domain" description="DNA replication/recombination mediator RecO N-terminal" evidence="8">
    <location>
        <begin position="5"/>
        <end position="80"/>
    </location>
</feature>
<dbReference type="Pfam" id="PF02565">
    <property type="entry name" value="RecO_C"/>
    <property type="match status" value="1"/>
</dbReference>
<accession>A0A0P9DDL5</accession>
<keyword evidence="5 7" id="KW-0234">DNA repair</keyword>
<dbReference type="Gene3D" id="2.40.50.140">
    <property type="entry name" value="Nucleic acid-binding proteins"/>
    <property type="match status" value="1"/>
</dbReference>
<dbReference type="GO" id="GO:0043590">
    <property type="term" value="C:bacterial nucleoid"/>
    <property type="evidence" value="ECO:0007669"/>
    <property type="project" value="TreeGrafter"/>
</dbReference>
<dbReference type="PATRIC" id="fig|186479.3.peg.797"/>
<dbReference type="SUPFAM" id="SSF50249">
    <property type="entry name" value="Nucleic acid-binding proteins"/>
    <property type="match status" value="1"/>
</dbReference>
<gene>
    <name evidence="7" type="primary">recO</name>
    <name evidence="9" type="ORF">SE17_24500</name>
</gene>
<dbReference type="GO" id="GO:0006302">
    <property type="term" value="P:double-strand break repair"/>
    <property type="evidence" value="ECO:0007669"/>
    <property type="project" value="TreeGrafter"/>
</dbReference>
<evidence type="ECO:0000256" key="1">
    <source>
        <dbReference type="ARBA" id="ARBA00007452"/>
    </source>
</evidence>
<keyword evidence="10" id="KW-1185">Reference proteome</keyword>
<dbReference type="InterPro" id="IPR042242">
    <property type="entry name" value="RecO_C"/>
</dbReference>
<comment type="similarity">
    <text evidence="1 7">Belongs to the RecO family.</text>
</comment>
<dbReference type="EMBL" id="LJCR01001182">
    <property type="protein sequence ID" value="KPV50858.1"/>
    <property type="molecule type" value="Genomic_DNA"/>
</dbReference>
<dbReference type="Proteomes" id="UP000050509">
    <property type="component" value="Unassembled WGS sequence"/>
</dbReference>
<dbReference type="InterPro" id="IPR022572">
    <property type="entry name" value="DNA_rep/recomb_RecO_N"/>
</dbReference>
<dbReference type="InterPro" id="IPR003717">
    <property type="entry name" value="RecO"/>
</dbReference>
<organism evidence="9 10">
    <name type="scientific">Kouleothrix aurantiaca</name>
    <dbReference type="NCBI Taxonomy" id="186479"/>
    <lineage>
        <taxon>Bacteria</taxon>
        <taxon>Bacillati</taxon>
        <taxon>Chloroflexota</taxon>
        <taxon>Chloroflexia</taxon>
        <taxon>Chloroflexales</taxon>
        <taxon>Roseiflexineae</taxon>
        <taxon>Roseiflexaceae</taxon>
        <taxon>Kouleothrix</taxon>
    </lineage>
</organism>
<dbReference type="Gene3D" id="1.20.1440.120">
    <property type="entry name" value="Recombination protein O, C-terminal domain"/>
    <property type="match status" value="1"/>
</dbReference>
<evidence type="ECO:0000256" key="7">
    <source>
        <dbReference type="HAMAP-Rule" id="MF_00201"/>
    </source>
</evidence>
<comment type="caution">
    <text evidence="9">The sequence shown here is derived from an EMBL/GenBank/DDBJ whole genome shotgun (WGS) entry which is preliminary data.</text>
</comment>
<name>A0A0P9DDL5_9CHLR</name>
<dbReference type="GO" id="GO:0006310">
    <property type="term" value="P:DNA recombination"/>
    <property type="evidence" value="ECO:0007669"/>
    <property type="project" value="UniProtKB-UniRule"/>
</dbReference>
<dbReference type="Pfam" id="PF11967">
    <property type="entry name" value="RecO_N"/>
    <property type="match status" value="1"/>
</dbReference>